<dbReference type="Pfam" id="PF13377">
    <property type="entry name" value="Peripla_BP_3"/>
    <property type="match status" value="1"/>
</dbReference>
<evidence type="ECO:0000256" key="2">
    <source>
        <dbReference type="ARBA" id="ARBA00023125"/>
    </source>
</evidence>
<dbReference type="RefSeq" id="WP_241034804.1">
    <property type="nucleotide sequence ID" value="NZ_BAAAJF010000009.1"/>
</dbReference>
<evidence type="ECO:0000256" key="1">
    <source>
        <dbReference type="ARBA" id="ARBA00023015"/>
    </source>
</evidence>
<sequence length="332" mass="34786">MATIHDVASACGVSISTVSRAISRPDLVNAATRERVLAAVAELDYQPSTAARSLMSGRSMTLALLVPDITNPFFFDLVRGTQAQAAAAGYSQILIDTNESVELEHQHIATAAKGADGLVLGASRLGDDALREAARSVPLTAVNRSTPGVTSVVIDTPSGMIQAVHHLASLGHRDVAYLSGPRSSWSNGRRWRAVQLGARQAGLSVRRLGPFPPTRAAGAAAADAAVHAGVTAVMAFNDLIALGVLQRLFARGVAVPDDMSVVGCDDTFGADFCHPPLTTITASIEQVGRLATDMLLEQLRSVAPPPRVHTVPAVLTIRGSTGPVPARRRPRH</sequence>
<keyword evidence="6" id="KW-1185">Reference proteome</keyword>
<name>A0ABS9T907_9PSEU</name>
<comment type="caution">
    <text evidence="5">The sequence shown here is derived from an EMBL/GenBank/DDBJ whole genome shotgun (WGS) entry which is preliminary data.</text>
</comment>
<evidence type="ECO:0000256" key="3">
    <source>
        <dbReference type="ARBA" id="ARBA00023163"/>
    </source>
</evidence>
<dbReference type="Gene3D" id="3.40.50.2300">
    <property type="match status" value="2"/>
</dbReference>
<feature type="domain" description="HTH lacI-type" evidence="4">
    <location>
        <begin position="2"/>
        <end position="56"/>
    </location>
</feature>
<organism evidence="5 6">
    <name type="scientific">Pseudonocardia alaniniphila</name>
    <dbReference type="NCBI Taxonomy" id="75291"/>
    <lineage>
        <taxon>Bacteria</taxon>
        <taxon>Bacillati</taxon>
        <taxon>Actinomycetota</taxon>
        <taxon>Actinomycetes</taxon>
        <taxon>Pseudonocardiales</taxon>
        <taxon>Pseudonocardiaceae</taxon>
        <taxon>Pseudonocardia</taxon>
    </lineage>
</organism>
<dbReference type="SUPFAM" id="SSF53822">
    <property type="entry name" value="Periplasmic binding protein-like I"/>
    <property type="match status" value="1"/>
</dbReference>
<dbReference type="PROSITE" id="PS50932">
    <property type="entry name" value="HTH_LACI_2"/>
    <property type="match status" value="1"/>
</dbReference>
<dbReference type="InterPro" id="IPR046335">
    <property type="entry name" value="LacI/GalR-like_sensor"/>
</dbReference>
<dbReference type="CDD" id="cd01392">
    <property type="entry name" value="HTH_LacI"/>
    <property type="match status" value="1"/>
</dbReference>
<accession>A0ABS9T907</accession>
<dbReference type="Gene3D" id="1.10.260.40">
    <property type="entry name" value="lambda repressor-like DNA-binding domains"/>
    <property type="match status" value="1"/>
</dbReference>
<keyword evidence="2" id="KW-0238">DNA-binding</keyword>
<dbReference type="EMBL" id="JAKXMK010000003">
    <property type="protein sequence ID" value="MCH6164781.1"/>
    <property type="molecule type" value="Genomic_DNA"/>
</dbReference>
<dbReference type="InterPro" id="IPR000843">
    <property type="entry name" value="HTH_LacI"/>
</dbReference>
<dbReference type="Pfam" id="PF00356">
    <property type="entry name" value="LacI"/>
    <property type="match status" value="1"/>
</dbReference>
<dbReference type="InterPro" id="IPR010982">
    <property type="entry name" value="Lambda_DNA-bd_dom_sf"/>
</dbReference>
<dbReference type="CDD" id="cd06267">
    <property type="entry name" value="PBP1_LacI_sugar_binding-like"/>
    <property type="match status" value="1"/>
</dbReference>
<keyword evidence="1" id="KW-0805">Transcription regulation</keyword>
<dbReference type="PANTHER" id="PTHR30146">
    <property type="entry name" value="LACI-RELATED TRANSCRIPTIONAL REPRESSOR"/>
    <property type="match status" value="1"/>
</dbReference>
<evidence type="ECO:0000259" key="4">
    <source>
        <dbReference type="PROSITE" id="PS50932"/>
    </source>
</evidence>
<dbReference type="InterPro" id="IPR028082">
    <property type="entry name" value="Peripla_BP_I"/>
</dbReference>
<dbReference type="Proteomes" id="UP001299970">
    <property type="component" value="Unassembled WGS sequence"/>
</dbReference>
<gene>
    <name evidence="5" type="ORF">MMF94_03710</name>
</gene>
<evidence type="ECO:0000313" key="6">
    <source>
        <dbReference type="Proteomes" id="UP001299970"/>
    </source>
</evidence>
<keyword evidence="3" id="KW-0804">Transcription</keyword>
<evidence type="ECO:0000313" key="5">
    <source>
        <dbReference type="EMBL" id="MCH6164781.1"/>
    </source>
</evidence>
<dbReference type="SMART" id="SM00354">
    <property type="entry name" value="HTH_LACI"/>
    <property type="match status" value="1"/>
</dbReference>
<reference evidence="5 6" key="1">
    <citation type="submission" date="2022-03" db="EMBL/GenBank/DDBJ databases">
        <title>Pseudonocardia alaer sp. nov., a novel actinomycete isolated from reed forest soil.</title>
        <authorList>
            <person name="Wang L."/>
        </authorList>
    </citation>
    <scope>NUCLEOTIDE SEQUENCE [LARGE SCALE GENOMIC DNA]</scope>
    <source>
        <strain evidence="5 6">Y-16303</strain>
    </source>
</reference>
<protein>
    <submittedName>
        <fullName evidence="5">LacI family transcriptional regulator</fullName>
    </submittedName>
</protein>
<proteinExistence type="predicted"/>
<dbReference type="SUPFAM" id="SSF47413">
    <property type="entry name" value="lambda repressor-like DNA-binding domains"/>
    <property type="match status" value="1"/>
</dbReference>
<dbReference type="PANTHER" id="PTHR30146:SF138">
    <property type="entry name" value="TRANSCRIPTIONAL REGULATORY PROTEIN"/>
    <property type="match status" value="1"/>
</dbReference>